<evidence type="ECO:0000256" key="5">
    <source>
        <dbReference type="ARBA" id="ARBA00023136"/>
    </source>
</evidence>
<keyword evidence="5 6" id="KW-0472">Membrane</keyword>
<keyword evidence="11" id="KW-1185">Reference proteome</keyword>
<dbReference type="Proteomes" id="UP001320876">
    <property type="component" value="Unassembled WGS sequence"/>
</dbReference>
<dbReference type="Gene3D" id="3.60.15.10">
    <property type="entry name" value="Ribonuclease Z/Hydroxyacylglutathione hydrolase-like"/>
    <property type="match status" value="1"/>
</dbReference>
<dbReference type="Pfam" id="PF13567">
    <property type="entry name" value="DUF4131"/>
    <property type="match status" value="1"/>
</dbReference>
<feature type="domain" description="Metallo-beta-lactamase" evidence="7">
    <location>
        <begin position="485"/>
        <end position="685"/>
    </location>
</feature>
<feature type="transmembrane region" description="Helical" evidence="6">
    <location>
        <begin position="339"/>
        <end position="362"/>
    </location>
</feature>
<dbReference type="Pfam" id="PF00753">
    <property type="entry name" value="Lactamase_B"/>
    <property type="match status" value="1"/>
</dbReference>
<dbReference type="PANTHER" id="PTHR30619">
    <property type="entry name" value="DNA INTERNALIZATION/COMPETENCE PROTEIN COMEC/REC2"/>
    <property type="match status" value="1"/>
</dbReference>
<feature type="domain" description="ComEC/Rec2-related protein" evidence="8">
    <location>
        <begin position="218"/>
        <end position="476"/>
    </location>
</feature>
<dbReference type="RefSeq" id="WP_264486194.1">
    <property type="nucleotide sequence ID" value="NZ_JAPDDT010000002.1"/>
</dbReference>
<evidence type="ECO:0000256" key="4">
    <source>
        <dbReference type="ARBA" id="ARBA00022989"/>
    </source>
</evidence>
<dbReference type="Pfam" id="PF03772">
    <property type="entry name" value="Competence"/>
    <property type="match status" value="1"/>
</dbReference>
<feature type="transmembrane region" description="Helical" evidence="6">
    <location>
        <begin position="267"/>
        <end position="284"/>
    </location>
</feature>
<dbReference type="InterPro" id="IPR004477">
    <property type="entry name" value="ComEC_N"/>
</dbReference>
<feature type="transmembrane region" description="Helical" evidence="6">
    <location>
        <begin position="40"/>
        <end position="68"/>
    </location>
</feature>
<dbReference type="InterPro" id="IPR036866">
    <property type="entry name" value="RibonucZ/Hydroxyglut_hydro"/>
</dbReference>
<evidence type="ECO:0000256" key="6">
    <source>
        <dbReference type="SAM" id="Phobius"/>
    </source>
</evidence>
<reference evidence="10 11" key="1">
    <citation type="submission" date="2022-10" db="EMBL/GenBank/DDBJ databases">
        <title>Luteolibacter arcticus strain CCTCC AB 2014275, whole genome shotgun sequencing project.</title>
        <authorList>
            <person name="Zhao G."/>
            <person name="Shen L."/>
        </authorList>
    </citation>
    <scope>NUCLEOTIDE SEQUENCE [LARGE SCALE GENOMIC DNA]</scope>
    <source>
        <strain evidence="10 11">CCTCC AB 2014275</strain>
    </source>
</reference>
<dbReference type="InterPro" id="IPR001279">
    <property type="entry name" value="Metallo-B-lactamas"/>
</dbReference>
<comment type="subcellular location">
    <subcellularLocation>
        <location evidence="1">Cell membrane</location>
        <topology evidence="1">Multi-pass membrane protein</topology>
    </subcellularLocation>
</comment>
<evidence type="ECO:0000259" key="9">
    <source>
        <dbReference type="Pfam" id="PF13567"/>
    </source>
</evidence>
<evidence type="ECO:0000259" key="7">
    <source>
        <dbReference type="Pfam" id="PF00753"/>
    </source>
</evidence>
<evidence type="ECO:0000259" key="8">
    <source>
        <dbReference type="Pfam" id="PF03772"/>
    </source>
</evidence>
<keyword evidence="4 6" id="KW-1133">Transmembrane helix</keyword>
<feature type="domain" description="DUF4131" evidence="9">
    <location>
        <begin position="33"/>
        <end position="173"/>
    </location>
</feature>
<dbReference type="NCBIfam" id="TIGR00360">
    <property type="entry name" value="ComEC_N-term"/>
    <property type="match status" value="1"/>
</dbReference>
<feature type="transmembrane region" description="Helical" evidence="6">
    <location>
        <begin position="240"/>
        <end position="261"/>
    </location>
</feature>
<evidence type="ECO:0000256" key="2">
    <source>
        <dbReference type="ARBA" id="ARBA00022475"/>
    </source>
</evidence>
<dbReference type="InterPro" id="IPR025405">
    <property type="entry name" value="DUF4131"/>
</dbReference>
<evidence type="ECO:0000313" key="10">
    <source>
        <dbReference type="EMBL" id="MCW1922084.1"/>
    </source>
</evidence>
<feature type="transmembrane region" description="Helical" evidence="6">
    <location>
        <begin position="422"/>
        <end position="443"/>
    </location>
</feature>
<feature type="transmembrane region" description="Helical" evidence="6">
    <location>
        <begin position="313"/>
        <end position="333"/>
    </location>
</feature>
<dbReference type="SUPFAM" id="SSF56281">
    <property type="entry name" value="Metallo-hydrolase/oxidoreductase"/>
    <property type="match status" value="1"/>
</dbReference>
<evidence type="ECO:0000256" key="3">
    <source>
        <dbReference type="ARBA" id="ARBA00022692"/>
    </source>
</evidence>
<feature type="transmembrane region" description="Helical" evidence="6">
    <location>
        <begin position="387"/>
        <end position="410"/>
    </location>
</feature>
<accession>A0ABT3GEV0</accession>
<name>A0ABT3GEV0_9BACT</name>
<gene>
    <name evidence="10" type="ORF">OKA05_05935</name>
</gene>
<keyword evidence="2" id="KW-1003">Cell membrane</keyword>
<evidence type="ECO:0000256" key="1">
    <source>
        <dbReference type="ARBA" id="ARBA00004651"/>
    </source>
</evidence>
<sequence length="748" mass="80301">MRAKLRHWVELHPLLWAALLAVAAVAVADGHVVAGVGMGLLILAAILSAGRVHIAVAAIGFAVLAGWLHGQRVVPQRAAQQWVADSGGVSATATARVLAEPRGTGGGWSALVRIESGGPPGKVSWLGFGPAPGKGAKIEARGRFLPFPTKRNPGEFDVASWLHRQGAWGTFEAGGLAKQLEPPSALDQAAGKARAWFREAVTAGLDPQGQEAAVIRAMVLGEMPQNEDVMIEAYRQSGTLHVFSVSGMHVAMVGLIVWWVLQLWVPRRVAVFVIIAAMLGYVWITGMKPPSVRALTMATVVLAAFVFRRRPDLLNALGLALLAALLADGHLLFQVGVQLSFGVVAAIGIGAGLTRPYFAFLVRKEPYLPRQLYGRWRKAWLWFRQKCASAMGASTAASLGSLPLTFWHFGFVSWVSALASPLIGLPVLGLMILALTATALAPFPAAQQQVNRLNGRMAWCCTKLATFFAAIPAGNTTRPRGRPADDFLIVYDTGYGGGTACLHDGETSVLFDTAHRPGFHRTVLPSLRTLALRPQSIVLSHPDGGHLGGTVEALDAFPVRQILLPVERARSTGFRDIMAVSRDRGIATSLGAKGQRYTISPEAWFEVLHQPDARNWNAVADERVMVTRLHWRGWRVLFTADAGLATERAMLEAGGDLQADVIVAGRHGNDSSLGDDFLAAVRPKAIIAGHADFPPEERIPADWAAACEEQGIRVFHQGQTGAVTLVVEEDGALVIRGFLDGSELRLRR</sequence>
<dbReference type="PANTHER" id="PTHR30619:SF7">
    <property type="entry name" value="BETA-LACTAMASE DOMAIN PROTEIN"/>
    <property type="match status" value="1"/>
</dbReference>
<dbReference type="InterPro" id="IPR052159">
    <property type="entry name" value="Competence_DNA_uptake"/>
</dbReference>
<protein>
    <submittedName>
        <fullName evidence="10">ComEC/Rec2 family competence protein</fullName>
    </submittedName>
</protein>
<comment type="caution">
    <text evidence="10">The sequence shown here is derived from an EMBL/GenBank/DDBJ whole genome shotgun (WGS) entry which is preliminary data.</text>
</comment>
<organism evidence="10 11">
    <name type="scientific">Luteolibacter arcticus</name>
    <dbReference type="NCBI Taxonomy" id="1581411"/>
    <lineage>
        <taxon>Bacteria</taxon>
        <taxon>Pseudomonadati</taxon>
        <taxon>Verrucomicrobiota</taxon>
        <taxon>Verrucomicrobiia</taxon>
        <taxon>Verrucomicrobiales</taxon>
        <taxon>Verrucomicrobiaceae</taxon>
        <taxon>Luteolibacter</taxon>
    </lineage>
</organism>
<keyword evidence="3 6" id="KW-0812">Transmembrane</keyword>
<proteinExistence type="predicted"/>
<evidence type="ECO:0000313" key="11">
    <source>
        <dbReference type="Proteomes" id="UP001320876"/>
    </source>
</evidence>
<dbReference type="EMBL" id="JAPDDT010000002">
    <property type="protein sequence ID" value="MCW1922084.1"/>
    <property type="molecule type" value="Genomic_DNA"/>
</dbReference>